<accession>A0A517NUN5</accession>
<dbReference type="InterPro" id="IPR032675">
    <property type="entry name" value="LRR_dom_sf"/>
</dbReference>
<dbReference type="SUPFAM" id="SSF52047">
    <property type="entry name" value="RNI-like"/>
    <property type="match status" value="1"/>
</dbReference>
<dbReference type="GO" id="GO:0019005">
    <property type="term" value="C:SCF ubiquitin ligase complex"/>
    <property type="evidence" value="ECO:0007669"/>
    <property type="project" value="TreeGrafter"/>
</dbReference>
<dbReference type="AlphaFoldDB" id="A0A517NUN5"/>
<dbReference type="InterPro" id="IPR006553">
    <property type="entry name" value="Leu-rich_rpt_Cys-con_subtyp"/>
</dbReference>
<dbReference type="PANTHER" id="PTHR13318">
    <property type="entry name" value="PARTNER OF PAIRED, ISOFORM B-RELATED"/>
    <property type="match status" value="1"/>
</dbReference>
<evidence type="ECO:0000313" key="2">
    <source>
        <dbReference type="EMBL" id="QDT10834.1"/>
    </source>
</evidence>
<name>A0A517NUN5_9BACT</name>
<evidence type="ECO:0000256" key="1">
    <source>
        <dbReference type="SAM" id="SignalP"/>
    </source>
</evidence>
<dbReference type="Pfam" id="PF13516">
    <property type="entry name" value="LRR_6"/>
    <property type="match status" value="1"/>
</dbReference>
<feature type="chain" id="PRO_5022096265" evidence="1">
    <location>
        <begin position="24"/>
        <end position="400"/>
    </location>
</feature>
<gene>
    <name evidence="2" type="ORF">K239x_28250</name>
</gene>
<feature type="signal peptide" evidence="1">
    <location>
        <begin position="1"/>
        <end position="23"/>
    </location>
</feature>
<dbReference type="SMART" id="SM00367">
    <property type="entry name" value="LRR_CC"/>
    <property type="match status" value="3"/>
</dbReference>
<dbReference type="InterPro" id="IPR001611">
    <property type="entry name" value="Leu-rich_rpt"/>
</dbReference>
<evidence type="ECO:0000313" key="3">
    <source>
        <dbReference type="Proteomes" id="UP000319817"/>
    </source>
</evidence>
<keyword evidence="3" id="KW-1185">Reference proteome</keyword>
<dbReference type="OrthoDB" id="290732at2"/>
<protein>
    <submittedName>
        <fullName evidence="2">Leucine Rich repeats (2 copies)</fullName>
    </submittedName>
</protein>
<proteinExistence type="predicted"/>
<sequence length="400" mass="43209" precursor="true">MLVVRVSFWLIMISALFASTANAATPVKVKIKSWNDADHAIELIYRGKVRTLPLAADASVTINGDEASLEQLPVDRHAAVIFDKATAAITSIAVTSIKDSPTAVAALKRSGAVIKQDALGNVVEVTSRMVKDRSQMTDAWLARVNWKGLPYVTVVNLNFTPVTDGGLSHLSDLKNLKELSLKMTQVTDSGIANLQSFPALESLSFGSHVANGLTGKSVRHASKTKRLVRLDVGMIALSNDDLAELANLTNLQELSLSACQLSNEGLSFLPKLKQLQFLDIARNGGKMANKSLDYISSLVLLERLRLSDILNINDGAMIQIKEFKDLDLNGTTITDAGFAHVKAMPQLKKLQVGGTRITDAGIVSIQSLSELQMLNISGTRTTKAGHDSLRSLQKLKTIVK</sequence>
<dbReference type="RefSeq" id="WP_145418552.1">
    <property type="nucleotide sequence ID" value="NZ_CP036526.1"/>
</dbReference>
<dbReference type="GO" id="GO:0031146">
    <property type="term" value="P:SCF-dependent proteasomal ubiquitin-dependent protein catabolic process"/>
    <property type="evidence" value="ECO:0007669"/>
    <property type="project" value="TreeGrafter"/>
</dbReference>
<dbReference type="Proteomes" id="UP000319817">
    <property type="component" value="Chromosome"/>
</dbReference>
<keyword evidence="1" id="KW-0732">Signal</keyword>
<reference evidence="2 3" key="1">
    <citation type="submission" date="2019-02" db="EMBL/GenBank/DDBJ databases">
        <title>Deep-cultivation of Planctomycetes and their phenomic and genomic characterization uncovers novel biology.</title>
        <authorList>
            <person name="Wiegand S."/>
            <person name="Jogler M."/>
            <person name="Boedeker C."/>
            <person name="Pinto D."/>
            <person name="Vollmers J."/>
            <person name="Rivas-Marin E."/>
            <person name="Kohn T."/>
            <person name="Peeters S.H."/>
            <person name="Heuer A."/>
            <person name="Rast P."/>
            <person name="Oberbeckmann S."/>
            <person name="Bunk B."/>
            <person name="Jeske O."/>
            <person name="Meyerdierks A."/>
            <person name="Storesund J.E."/>
            <person name="Kallscheuer N."/>
            <person name="Luecker S."/>
            <person name="Lage O.M."/>
            <person name="Pohl T."/>
            <person name="Merkel B.J."/>
            <person name="Hornburger P."/>
            <person name="Mueller R.-W."/>
            <person name="Bruemmer F."/>
            <person name="Labrenz M."/>
            <person name="Spormann A.M."/>
            <person name="Op den Camp H."/>
            <person name="Overmann J."/>
            <person name="Amann R."/>
            <person name="Jetten M.S.M."/>
            <person name="Mascher T."/>
            <person name="Medema M.H."/>
            <person name="Devos D.P."/>
            <person name="Kaster A.-K."/>
            <person name="Ovreas L."/>
            <person name="Rohde M."/>
            <person name="Galperin M.Y."/>
            <person name="Jogler C."/>
        </authorList>
    </citation>
    <scope>NUCLEOTIDE SEQUENCE [LARGE SCALE GENOMIC DNA]</scope>
    <source>
        <strain evidence="2 3">K23_9</strain>
    </source>
</reference>
<organism evidence="2 3">
    <name type="scientific">Stieleria marina</name>
    <dbReference type="NCBI Taxonomy" id="1930275"/>
    <lineage>
        <taxon>Bacteria</taxon>
        <taxon>Pseudomonadati</taxon>
        <taxon>Planctomycetota</taxon>
        <taxon>Planctomycetia</taxon>
        <taxon>Pirellulales</taxon>
        <taxon>Pirellulaceae</taxon>
        <taxon>Stieleria</taxon>
    </lineage>
</organism>
<dbReference type="EMBL" id="CP036526">
    <property type="protein sequence ID" value="QDT10834.1"/>
    <property type="molecule type" value="Genomic_DNA"/>
</dbReference>
<dbReference type="Gene3D" id="3.80.10.10">
    <property type="entry name" value="Ribonuclease Inhibitor"/>
    <property type="match status" value="3"/>
</dbReference>